<reference evidence="1" key="2">
    <citation type="submission" date="2020-05" db="UniProtKB">
        <authorList>
            <consortium name="EnsemblMetazoa"/>
        </authorList>
    </citation>
    <scope>IDENTIFICATION</scope>
    <source>
        <strain evidence="1">IAEA</strain>
    </source>
</reference>
<dbReference type="VEuPathDB" id="VectorBase:GBRI043065"/>
<evidence type="ECO:0000313" key="1">
    <source>
        <dbReference type="EnsemblMetazoa" id="GBRI043065-PA"/>
    </source>
</evidence>
<keyword evidence="2" id="KW-1185">Reference proteome</keyword>
<accession>A0A1A9X3L0</accession>
<reference evidence="2" key="1">
    <citation type="submission" date="2014-03" db="EMBL/GenBank/DDBJ databases">
        <authorList>
            <person name="Aksoy S."/>
            <person name="Warren W."/>
            <person name="Wilson R.K."/>
        </authorList>
    </citation>
    <scope>NUCLEOTIDE SEQUENCE [LARGE SCALE GENOMIC DNA]</scope>
    <source>
        <strain evidence="2">IAEA</strain>
    </source>
</reference>
<dbReference type="EnsemblMetazoa" id="GBRI043065-RA">
    <property type="protein sequence ID" value="GBRI043065-PA"/>
    <property type="gene ID" value="GBRI043065"/>
</dbReference>
<name>A0A1A9X3L0_9MUSC</name>
<organism evidence="1 2">
    <name type="scientific">Glossina brevipalpis</name>
    <dbReference type="NCBI Taxonomy" id="37001"/>
    <lineage>
        <taxon>Eukaryota</taxon>
        <taxon>Metazoa</taxon>
        <taxon>Ecdysozoa</taxon>
        <taxon>Arthropoda</taxon>
        <taxon>Hexapoda</taxon>
        <taxon>Insecta</taxon>
        <taxon>Pterygota</taxon>
        <taxon>Neoptera</taxon>
        <taxon>Endopterygota</taxon>
        <taxon>Diptera</taxon>
        <taxon>Brachycera</taxon>
        <taxon>Muscomorpha</taxon>
        <taxon>Hippoboscoidea</taxon>
        <taxon>Glossinidae</taxon>
        <taxon>Glossina</taxon>
    </lineage>
</organism>
<dbReference type="Proteomes" id="UP000091820">
    <property type="component" value="Unassembled WGS sequence"/>
</dbReference>
<protein>
    <submittedName>
        <fullName evidence="1">Uncharacterized protein</fullName>
    </submittedName>
</protein>
<dbReference type="AlphaFoldDB" id="A0A1A9X3L0"/>
<proteinExistence type="predicted"/>
<sequence length="155" mass="17321">MYKSFLSTQKLWSFNKTCFYVKPFNGFGVERFKATALNLAEKLDDSTIKASITTKTTTTTTTTSAAANNATTLTCIQSHHNHHKPEQQQPALELKDNLSPNTKLPITGGQLTQENNIALEEQKLKSPYLLNFVLTNRKLSFYDTSNGPSTEDTSR</sequence>
<evidence type="ECO:0000313" key="2">
    <source>
        <dbReference type="Proteomes" id="UP000091820"/>
    </source>
</evidence>